<name>A0A6I9QM21_ELAGV</name>
<dbReference type="InParanoid" id="A0A6I9QM21"/>
<protein>
    <submittedName>
        <fullName evidence="2">Uncharacterized protein LOC105036433</fullName>
    </submittedName>
</protein>
<dbReference type="Proteomes" id="UP000504607">
    <property type="component" value="Unplaced"/>
</dbReference>
<organism evidence="1 2">
    <name type="scientific">Elaeis guineensis var. tenera</name>
    <name type="common">Oil palm</name>
    <dbReference type="NCBI Taxonomy" id="51953"/>
    <lineage>
        <taxon>Eukaryota</taxon>
        <taxon>Viridiplantae</taxon>
        <taxon>Streptophyta</taxon>
        <taxon>Embryophyta</taxon>
        <taxon>Tracheophyta</taxon>
        <taxon>Spermatophyta</taxon>
        <taxon>Magnoliopsida</taxon>
        <taxon>Liliopsida</taxon>
        <taxon>Arecaceae</taxon>
        <taxon>Arecoideae</taxon>
        <taxon>Cocoseae</taxon>
        <taxon>Elaeidinae</taxon>
        <taxon>Elaeis</taxon>
    </lineage>
</organism>
<keyword evidence="1" id="KW-1185">Reference proteome</keyword>
<dbReference type="RefSeq" id="XP_010910503.1">
    <property type="nucleotide sequence ID" value="XM_010912201.2"/>
</dbReference>
<reference evidence="2" key="1">
    <citation type="submission" date="2025-08" db="UniProtKB">
        <authorList>
            <consortium name="RefSeq"/>
        </authorList>
    </citation>
    <scope>IDENTIFICATION</scope>
</reference>
<dbReference type="KEGG" id="egu:105036433"/>
<dbReference type="OrthoDB" id="603047at2759"/>
<sequence length="95" mass="11004">METPPRLKIERTSSIEEEPRTLTFDQLRYAREAALYVLSTKTMEEAIEIFTEGLKPVLSKRDNMDSDDDAQMLDCVEVEHLNLPFLERDIISAPF</sequence>
<dbReference type="GeneID" id="105036433"/>
<accession>A0A6I9QM21</accession>
<dbReference type="PANTHER" id="PTHR34808:SF2">
    <property type="entry name" value="EXPRESSED PROTEIN"/>
    <property type="match status" value="1"/>
</dbReference>
<evidence type="ECO:0000313" key="1">
    <source>
        <dbReference type="Proteomes" id="UP000504607"/>
    </source>
</evidence>
<proteinExistence type="predicted"/>
<dbReference type="AlphaFoldDB" id="A0A6I9QM21"/>
<dbReference type="PANTHER" id="PTHR34808">
    <property type="entry name" value="EXPRESSED PROTEIN"/>
    <property type="match status" value="1"/>
</dbReference>
<gene>
    <name evidence="2" type="primary">LOC105036433</name>
</gene>
<evidence type="ECO:0000313" key="2">
    <source>
        <dbReference type="RefSeq" id="XP_010910503.1"/>
    </source>
</evidence>